<gene>
    <name evidence="3" type="ORF">HK100_004970</name>
</gene>
<dbReference type="InterPro" id="IPR050452">
    <property type="entry name" value="Metacaspase"/>
</dbReference>
<evidence type="ECO:0000256" key="1">
    <source>
        <dbReference type="ARBA" id="ARBA00009005"/>
    </source>
</evidence>
<comment type="caution">
    <text evidence="3">The sequence shown here is derived from an EMBL/GenBank/DDBJ whole genome shotgun (WGS) entry which is preliminary data.</text>
</comment>
<evidence type="ECO:0000259" key="2">
    <source>
        <dbReference type="Pfam" id="PF00656"/>
    </source>
</evidence>
<dbReference type="GO" id="GO:0004197">
    <property type="term" value="F:cysteine-type endopeptidase activity"/>
    <property type="evidence" value="ECO:0007669"/>
    <property type="project" value="InterPro"/>
</dbReference>
<dbReference type="Gene3D" id="3.40.50.12660">
    <property type="match status" value="2"/>
</dbReference>
<dbReference type="PANTHER" id="PTHR48104:SF30">
    <property type="entry name" value="METACASPASE-1"/>
    <property type="match status" value="1"/>
</dbReference>
<evidence type="ECO:0000313" key="4">
    <source>
        <dbReference type="Proteomes" id="UP001211907"/>
    </source>
</evidence>
<dbReference type="PANTHER" id="PTHR48104">
    <property type="entry name" value="METACASPASE-4"/>
    <property type="match status" value="1"/>
</dbReference>
<evidence type="ECO:0000313" key="3">
    <source>
        <dbReference type="EMBL" id="KAJ3099051.1"/>
    </source>
</evidence>
<dbReference type="Proteomes" id="UP001211907">
    <property type="component" value="Unassembled WGS sequence"/>
</dbReference>
<protein>
    <recommendedName>
        <fullName evidence="2">Peptidase C14 caspase domain-containing protein</fullName>
    </recommendedName>
</protein>
<dbReference type="EMBL" id="JADGJH010002372">
    <property type="protein sequence ID" value="KAJ3099051.1"/>
    <property type="molecule type" value="Genomic_DNA"/>
</dbReference>
<dbReference type="AlphaFoldDB" id="A0AAD5XC78"/>
<proteinExistence type="inferred from homology"/>
<dbReference type="InterPro" id="IPR011600">
    <property type="entry name" value="Pept_C14_caspase"/>
</dbReference>
<keyword evidence="4" id="KW-1185">Reference proteome</keyword>
<organism evidence="3 4">
    <name type="scientific">Physocladia obscura</name>
    <dbReference type="NCBI Taxonomy" id="109957"/>
    <lineage>
        <taxon>Eukaryota</taxon>
        <taxon>Fungi</taxon>
        <taxon>Fungi incertae sedis</taxon>
        <taxon>Chytridiomycota</taxon>
        <taxon>Chytridiomycota incertae sedis</taxon>
        <taxon>Chytridiomycetes</taxon>
        <taxon>Chytridiales</taxon>
        <taxon>Chytriomycetaceae</taxon>
        <taxon>Physocladia</taxon>
    </lineage>
</organism>
<sequence length="335" mass="36711">MPREHHEHSLNHARAYAGGHKKALLIGINYTGTAHALKGCIADVQHMKEFLVAHRGYHDTPESLVFMADDAPLEHHRPTHRNLVAAFQWLVVGNTEGDSLFLHYSGHGAQMAAKADTSRDRKQDCIVPLDYESTGCIEADFLHRALVHALPVGVKLTVVFDCCHSGTMLELPYTYRPTDEQPMAPKKKPSDLLADVESILHRGFTPIDIHVLLEDVAGLSALFPHRDDVVANGGVDSLGYKHEHFAGDIDPTEKSVVVISGCEDDQTSADTVVQGYGNTGALSYAIVSKLKADGGRVNYESLLAHARQFMIDNKLTQIPQLSCGMEVDPTGSFEF</sequence>
<dbReference type="GO" id="GO:0006508">
    <property type="term" value="P:proteolysis"/>
    <property type="evidence" value="ECO:0007669"/>
    <property type="project" value="InterPro"/>
</dbReference>
<dbReference type="GO" id="GO:0005737">
    <property type="term" value="C:cytoplasm"/>
    <property type="evidence" value="ECO:0007669"/>
    <property type="project" value="TreeGrafter"/>
</dbReference>
<reference evidence="3" key="1">
    <citation type="submission" date="2020-05" db="EMBL/GenBank/DDBJ databases">
        <title>Phylogenomic resolution of chytrid fungi.</title>
        <authorList>
            <person name="Stajich J.E."/>
            <person name="Amses K."/>
            <person name="Simmons R."/>
            <person name="Seto K."/>
            <person name="Myers J."/>
            <person name="Bonds A."/>
            <person name="Quandt C.A."/>
            <person name="Barry K."/>
            <person name="Liu P."/>
            <person name="Grigoriev I."/>
            <person name="Longcore J.E."/>
            <person name="James T.Y."/>
        </authorList>
    </citation>
    <scope>NUCLEOTIDE SEQUENCE</scope>
    <source>
        <strain evidence="3">JEL0513</strain>
    </source>
</reference>
<comment type="similarity">
    <text evidence="1">Belongs to the peptidase C14B family.</text>
</comment>
<accession>A0AAD5XC78</accession>
<dbReference type="Pfam" id="PF00656">
    <property type="entry name" value="Peptidase_C14"/>
    <property type="match status" value="1"/>
</dbReference>
<feature type="domain" description="Peptidase C14 caspase" evidence="2">
    <location>
        <begin position="21"/>
        <end position="324"/>
    </location>
</feature>
<name>A0AAD5XC78_9FUNG</name>